<reference evidence="2" key="1">
    <citation type="journal article" date="2022" name="Mol. Ecol. Resour.">
        <title>The genomes of chicory, endive, great burdock and yacon provide insights into Asteraceae palaeo-polyploidization history and plant inulin production.</title>
        <authorList>
            <person name="Fan W."/>
            <person name="Wang S."/>
            <person name="Wang H."/>
            <person name="Wang A."/>
            <person name="Jiang F."/>
            <person name="Liu H."/>
            <person name="Zhao H."/>
            <person name="Xu D."/>
            <person name="Zhang Y."/>
        </authorList>
    </citation>
    <scope>NUCLEOTIDE SEQUENCE [LARGE SCALE GENOMIC DNA]</scope>
    <source>
        <strain evidence="2">cv. Niubang</strain>
    </source>
</reference>
<dbReference type="Proteomes" id="UP001055879">
    <property type="component" value="Linkage Group LG04"/>
</dbReference>
<organism evidence="1 2">
    <name type="scientific">Arctium lappa</name>
    <name type="common">Greater burdock</name>
    <name type="synonym">Lappa major</name>
    <dbReference type="NCBI Taxonomy" id="4217"/>
    <lineage>
        <taxon>Eukaryota</taxon>
        <taxon>Viridiplantae</taxon>
        <taxon>Streptophyta</taxon>
        <taxon>Embryophyta</taxon>
        <taxon>Tracheophyta</taxon>
        <taxon>Spermatophyta</taxon>
        <taxon>Magnoliopsida</taxon>
        <taxon>eudicotyledons</taxon>
        <taxon>Gunneridae</taxon>
        <taxon>Pentapetalae</taxon>
        <taxon>asterids</taxon>
        <taxon>campanulids</taxon>
        <taxon>Asterales</taxon>
        <taxon>Asteraceae</taxon>
        <taxon>Carduoideae</taxon>
        <taxon>Cardueae</taxon>
        <taxon>Arctiinae</taxon>
        <taxon>Arctium</taxon>
    </lineage>
</organism>
<keyword evidence="2" id="KW-1185">Reference proteome</keyword>
<name>A0ACB9CHF9_ARCLA</name>
<evidence type="ECO:0000313" key="1">
    <source>
        <dbReference type="EMBL" id="KAI3733610.1"/>
    </source>
</evidence>
<dbReference type="EMBL" id="CM042050">
    <property type="protein sequence ID" value="KAI3733610.1"/>
    <property type="molecule type" value="Genomic_DNA"/>
</dbReference>
<evidence type="ECO:0000313" key="2">
    <source>
        <dbReference type="Proteomes" id="UP001055879"/>
    </source>
</evidence>
<reference evidence="1 2" key="2">
    <citation type="journal article" date="2022" name="Mol. Ecol. Resour.">
        <title>The genomes of chicory, endive, great burdock and yacon provide insights into Asteraceae paleo-polyploidization history and plant inulin production.</title>
        <authorList>
            <person name="Fan W."/>
            <person name="Wang S."/>
            <person name="Wang H."/>
            <person name="Wang A."/>
            <person name="Jiang F."/>
            <person name="Liu H."/>
            <person name="Zhao H."/>
            <person name="Xu D."/>
            <person name="Zhang Y."/>
        </authorList>
    </citation>
    <scope>NUCLEOTIDE SEQUENCE [LARGE SCALE GENOMIC DNA]</scope>
    <source>
        <strain evidence="2">cv. Niubang</strain>
    </source>
</reference>
<gene>
    <name evidence="1" type="ORF">L6452_13055</name>
</gene>
<comment type="caution">
    <text evidence="1">The sequence shown here is derived from an EMBL/GenBank/DDBJ whole genome shotgun (WGS) entry which is preliminary data.</text>
</comment>
<sequence>MGNCLDSSSAQVDTTLSSRASGASKNGSKSSFSGPSSLTISSHSGMSSAESLQTPRSEGEILLSPSVKPFSFMELKNATRNFRPDSLLGEGGFGCVFKGWIDEFTLTASKPGSGMVIAVKKLKPEGFQGHKEWLTEVKYLGQLRHPNLVKLIGYCSEGDSRLLVYEFMPKGSLENHLFRRGPQPLPWATRLKVAIGAARGLAFLHDAKEQVIYRDFKASNILLDAEFNAKLSDFGLAKAGPTGDKTHVSTQVMGTQGYAAPEYIATGRLTSKSDVYSFGVVLLELLSGRRALDKQKIGIEQDLVEWAKPYLGDKRKLFRIMDTKLEGQYPQKGTYTAATLASQCLSVEPKARPRMSEVLSSLEELQAPKSGSRDHHIVSSPVRRSPMRQQRHRSPMNRSPLASPLPHHRQSPQVK</sequence>
<accession>A0ACB9CHF9</accession>
<protein>
    <submittedName>
        <fullName evidence="1">Uncharacterized protein</fullName>
    </submittedName>
</protein>
<proteinExistence type="predicted"/>